<proteinExistence type="predicted"/>
<keyword evidence="4" id="KW-1185">Reference proteome</keyword>
<comment type="caution">
    <text evidence="3">The sequence shown here is derived from an EMBL/GenBank/DDBJ whole genome shotgun (WGS) entry which is preliminary data.</text>
</comment>
<name>A0A448WH70_9PLAT</name>
<dbReference type="EMBL" id="CAAALY010012554">
    <property type="protein sequence ID" value="VEL11696.1"/>
    <property type="molecule type" value="Genomic_DNA"/>
</dbReference>
<dbReference type="OrthoDB" id="72892at2759"/>
<gene>
    <name evidence="3" type="ORF">PXEA_LOCUS5136</name>
</gene>
<evidence type="ECO:0000256" key="1">
    <source>
        <dbReference type="SAM" id="SignalP"/>
    </source>
</evidence>
<dbReference type="InterPro" id="IPR021714">
    <property type="entry name" value="URB1_N"/>
</dbReference>
<organism evidence="3 4">
    <name type="scientific">Protopolystoma xenopodis</name>
    <dbReference type="NCBI Taxonomy" id="117903"/>
    <lineage>
        <taxon>Eukaryota</taxon>
        <taxon>Metazoa</taxon>
        <taxon>Spiralia</taxon>
        <taxon>Lophotrochozoa</taxon>
        <taxon>Platyhelminthes</taxon>
        <taxon>Monogenea</taxon>
        <taxon>Polyopisthocotylea</taxon>
        <taxon>Polystomatidea</taxon>
        <taxon>Polystomatidae</taxon>
        <taxon>Protopolystoma</taxon>
    </lineage>
</organism>
<dbReference type="AlphaFoldDB" id="A0A448WH70"/>
<keyword evidence="1" id="KW-0732">Signal</keyword>
<dbReference type="Proteomes" id="UP000784294">
    <property type="component" value="Unassembled WGS sequence"/>
</dbReference>
<feature type="signal peptide" evidence="1">
    <location>
        <begin position="1"/>
        <end position="19"/>
    </location>
</feature>
<dbReference type="Pfam" id="PF11707">
    <property type="entry name" value="Npa1"/>
    <property type="match status" value="1"/>
</dbReference>
<evidence type="ECO:0000313" key="4">
    <source>
        <dbReference type="Proteomes" id="UP000784294"/>
    </source>
</evidence>
<evidence type="ECO:0000259" key="2">
    <source>
        <dbReference type="Pfam" id="PF11707"/>
    </source>
</evidence>
<feature type="domain" description="URB1 N-terminal" evidence="2">
    <location>
        <begin position="4"/>
        <end position="161"/>
    </location>
</feature>
<protein>
    <recommendedName>
        <fullName evidence="2">URB1 N-terminal domain-containing protein</fullName>
    </recommendedName>
</protein>
<feature type="chain" id="PRO_5018978468" description="URB1 N-terminal domain-containing protein" evidence="1">
    <location>
        <begin position="20"/>
        <end position="164"/>
    </location>
</feature>
<accession>A0A448WH70</accession>
<reference evidence="3" key="1">
    <citation type="submission" date="2018-11" db="EMBL/GenBank/DDBJ databases">
        <authorList>
            <consortium name="Pathogen Informatics"/>
        </authorList>
    </citation>
    <scope>NUCLEOTIDE SEQUENCE</scope>
</reference>
<evidence type="ECO:0000313" key="3">
    <source>
        <dbReference type="EMBL" id="VEL11696.1"/>
    </source>
</evidence>
<sequence length="164" mass="18470">MILVLIFRLLSILIVRTSTDLAEEHAPIARTLTEALLAPERLRILTHILLTKSVEAVKSALSLLACIPTVSIEAAHDLLRSLDFGVQSFSLCSRNRNLKDDNDVRTCFVNLISAFFFTNSNQIIRDLVNKKDALALLLNGIFTDKYQNLMLILQLLTQKIIYNC</sequence>